<dbReference type="AlphaFoldDB" id="A0A9P6ELY0"/>
<reference evidence="2" key="1">
    <citation type="submission" date="2020-11" db="EMBL/GenBank/DDBJ databases">
        <authorList>
            <consortium name="DOE Joint Genome Institute"/>
            <person name="Ahrendt S."/>
            <person name="Riley R."/>
            <person name="Andreopoulos W."/>
            <person name="Labutti K."/>
            <person name="Pangilinan J."/>
            <person name="Ruiz-Duenas F.J."/>
            <person name="Barrasa J.M."/>
            <person name="Sanchez-Garcia M."/>
            <person name="Camarero S."/>
            <person name="Miyauchi S."/>
            <person name="Serrano A."/>
            <person name="Linde D."/>
            <person name="Babiker R."/>
            <person name="Drula E."/>
            <person name="Ayuso-Fernandez I."/>
            <person name="Pacheco R."/>
            <person name="Padilla G."/>
            <person name="Ferreira P."/>
            <person name="Barriuso J."/>
            <person name="Kellner H."/>
            <person name="Castanera R."/>
            <person name="Alfaro M."/>
            <person name="Ramirez L."/>
            <person name="Pisabarro A.G."/>
            <person name="Kuo A."/>
            <person name="Tritt A."/>
            <person name="Lipzen A."/>
            <person name="He G."/>
            <person name="Yan M."/>
            <person name="Ng V."/>
            <person name="Cullen D."/>
            <person name="Martin F."/>
            <person name="Rosso M.-N."/>
            <person name="Henrissat B."/>
            <person name="Hibbett D."/>
            <person name="Martinez A.T."/>
            <person name="Grigoriev I.V."/>
        </authorList>
    </citation>
    <scope>NUCLEOTIDE SEQUENCE</scope>
    <source>
        <strain evidence="2">CBS 506.95</strain>
    </source>
</reference>
<gene>
    <name evidence="2" type="ORF">CPB83DRAFT_919174</name>
</gene>
<evidence type="ECO:0000313" key="3">
    <source>
        <dbReference type="Proteomes" id="UP000807306"/>
    </source>
</evidence>
<keyword evidence="3" id="KW-1185">Reference proteome</keyword>
<evidence type="ECO:0000256" key="1">
    <source>
        <dbReference type="SAM" id="SignalP"/>
    </source>
</evidence>
<dbReference type="OrthoDB" id="2888338at2759"/>
<name>A0A9P6ELY0_9AGAR</name>
<accession>A0A9P6ELY0</accession>
<dbReference type="Proteomes" id="UP000807306">
    <property type="component" value="Unassembled WGS sequence"/>
</dbReference>
<keyword evidence="1" id="KW-0732">Signal</keyword>
<proteinExistence type="predicted"/>
<protein>
    <submittedName>
        <fullName evidence="2">Uncharacterized protein</fullName>
    </submittedName>
</protein>
<dbReference type="EMBL" id="MU157836">
    <property type="protein sequence ID" value="KAF9531295.1"/>
    <property type="molecule type" value="Genomic_DNA"/>
</dbReference>
<comment type="caution">
    <text evidence="2">The sequence shown here is derived from an EMBL/GenBank/DDBJ whole genome shotgun (WGS) entry which is preliminary data.</text>
</comment>
<feature type="chain" id="PRO_5040377335" evidence="1">
    <location>
        <begin position="20"/>
        <end position="162"/>
    </location>
</feature>
<feature type="signal peptide" evidence="1">
    <location>
        <begin position="1"/>
        <end position="19"/>
    </location>
</feature>
<evidence type="ECO:0000313" key="2">
    <source>
        <dbReference type="EMBL" id="KAF9531295.1"/>
    </source>
</evidence>
<sequence length="162" mass="17444">MKFFTSTTLLFTAINAVIAATIPKHLSPTPWITAEGGFVESANSTLERRTGTEVTTCYNIGTAMDRAPAISTIDDFCTRAIGQTLKDGSSFEFRYDYGTVTALLSAQAINGCTFTIDGNCNRLLRVPLDGCNTNGENGKQGGYVTDICGQWRFDPGSNGNDF</sequence>
<organism evidence="2 3">
    <name type="scientific">Crepidotus variabilis</name>
    <dbReference type="NCBI Taxonomy" id="179855"/>
    <lineage>
        <taxon>Eukaryota</taxon>
        <taxon>Fungi</taxon>
        <taxon>Dikarya</taxon>
        <taxon>Basidiomycota</taxon>
        <taxon>Agaricomycotina</taxon>
        <taxon>Agaricomycetes</taxon>
        <taxon>Agaricomycetidae</taxon>
        <taxon>Agaricales</taxon>
        <taxon>Agaricineae</taxon>
        <taxon>Crepidotaceae</taxon>
        <taxon>Crepidotus</taxon>
    </lineage>
</organism>